<reference evidence="1 2" key="1">
    <citation type="submission" date="2015-02" db="EMBL/GenBank/DDBJ databases">
        <title>Genome Sequencing of Rickettsiales.</title>
        <authorList>
            <person name="Daugherty S.C."/>
            <person name="Su Q."/>
            <person name="Abolude K."/>
            <person name="Beier-Sexton M."/>
            <person name="Carlyon J.A."/>
            <person name="Carter R."/>
            <person name="Day N.P."/>
            <person name="Dumler S.J."/>
            <person name="Dyachenko V."/>
            <person name="Godinez A."/>
            <person name="Kurtti T.J."/>
            <person name="Lichay M."/>
            <person name="Mullins K.E."/>
            <person name="Ott S."/>
            <person name="Pappas-Brown V."/>
            <person name="Paris D.H."/>
            <person name="Patel P."/>
            <person name="Richards A.L."/>
            <person name="Sadzewicz L."/>
            <person name="Sears K."/>
            <person name="Seidman D."/>
            <person name="Sengamalay N."/>
            <person name="Stenos J."/>
            <person name="Tallon L.J."/>
            <person name="Vincent G."/>
            <person name="Fraser C.M."/>
            <person name="Munderloh U."/>
            <person name="Dunning-Hotopp J.C."/>
        </authorList>
    </citation>
    <scope>NUCLEOTIDE SEQUENCE [LARGE SCALE GENOMIC DNA]</scope>
    <source>
        <strain evidence="1 2">RML Mogi</strain>
    </source>
</reference>
<dbReference type="PATRIC" id="fig|1359194.3.peg.800"/>
<name>A0A0F3QHW7_RICBE</name>
<evidence type="ECO:0000313" key="1">
    <source>
        <dbReference type="EMBL" id="KJV92170.1"/>
    </source>
</evidence>
<proteinExistence type="predicted"/>
<dbReference type="EMBL" id="LAOJ01000001">
    <property type="protein sequence ID" value="KJV92170.1"/>
    <property type="molecule type" value="Genomic_DNA"/>
</dbReference>
<gene>
    <name evidence="1" type="ORF">RBEMOGI_0792</name>
</gene>
<comment type="caution">
    <text evidence="1">The sequence shown here is derived from an EMBL/GenBank/DDBJ whole genome shotgun (WGS) entry which is preliminary data.</text>
</comment>
<dbReference type="Proteomes" id="UP000033689">
    <property type="component" value="Unassembled WGS sequence"/>
</dbReference>
<sequence>MDIFTVVGRDRLSKDNVLKLEQIINWNQVSNYLKNSKLRSDLEPVLKD</sequence>
<organism evidence="1 2">
    <name type="scientific">Rickettsia bellii str. RML Mogi</name>
    <dbReference type="NCBI Taxonomy" id="1359194"/>
    <lineage>
        <taxon>Bacteria</taxon>
        <taxon>Pseudomonadati</taxon>
        <taxon>Pseudomonadota</taxon>
        <taxon>Alphaproteobacteria</taxon>
        <taxon>Rickettsiales</taxon>
        <taxon>Rickettsiaceae</taxon>
        <taxon>Rickettsieae</taxon>
        <taxon>Rickettsia</taxon>
        <taxon>belli group</taxon>
    </lineage>
</organism>
<accession>A0A0F3QHW7</accession>
<dbReference type="AlphaFoldDB" id="A0A0F3QHW7"/>
<protein>
    <submittedName>
        <fullName evidence="1">Uncharacterized protein</fullName>
    </submittedName>
</protein>
<evidence type="ECO:0000313" key="2">
    <source>
        <dbReference type="Proteomes" id="UP000033689"/>
    </source>
</evidence>